<evidence type="ECO:0000256" key="2">
    <source>
        <dbReference type="ARBA" id="ARBA00004496"/>
    </source>
</evidence>
<dbReference type="SUPFAM" id="SSF54991">
    <property type="entry name" value="Anticodon-binding domain of PheRS"/>
    <property type="match status" value="1"/>
</dbReference>
<keyword evidence="9 21" id="KW-0436">Ligase</keyword>
<evidence type="ECO:0000256" key="5">
    <source>
        <dbReference type="ARBA" id="ARBA00012814"/>
    </source>
</evidence>
<gene>
    <name evidence="21" type="primary">pheT_1</name>
    <name evidence="21" type="ORF">Mlute_02246</name>
</gene>
<keyword evidence="13" id="KW-0460">Magnesium</keyword>
<dbReference type="NCBIfam" id="TIGR00472">
    <property type="entry name" value="pheT_bact"/>
    <property type="match status" value="1"/>
</dbReference>
<evidence type="ECO:0000256" key="6">
    <source>
        <dbReference type="ARBA" id="ARBA00017032"/>
    </source>
</evidence>
<evidence type="ECO:0000256" key="14">
    <source>
        <dbReference type="ARBA" id="ARBA00022884"/>
    </source>
</evidence>
<dbReference type="SMART" id="SM00873">
    <property type="entry name" value="B3_4"/>
    <property type="match status" value="1"/>
</dbReference>
<dbReference type="Pfam" id="PF17759">
    <property type="entry name" value="tRNA_synthFbeta"/>
    <property type="match status" value="1"/>
</dbReference>
<protein>
    <recommendedName>
        <fullName evidence="6">Phenylalanine--tRNA ligase beta subunit</fullName>
        <ecNumber evidence="5">6.1.1.20</ecNumber>
    </recommendedName>
    <alternativeName>
        <fullName evidence="17">Phenylalanyl-tRNA synthetase beta subunit</fullName>
    </alternativeName>
</protein>
<accession>A0A399EJL7</accession>
<keyword evidence="10" id="KW-0479">Metal-binding</keyword>
<comment type="catalytic activity">
    <reaction evidence="18">
        <text>tRNA(Phe) + L-phenylalanine + ATP = L-phenylalanyl-tRNA(Phe) + AMP + diphosphate + H(+)</text>
        <dbReference type="Rhea" id="RHEA:19413"/>
        <dbReference type="Rhea" id="RHEA-COMP:9668"/>
        <dbReference type="Rhea" id="RHEA-COMP:9699"/>
        <dbReference type="ChEBI" id="CHEBI:15378"/>
        <dbReference type="ChEBI" id="CHEBI:30616"/>
        <dbReference type="ChEBI" id="CHEBI:33019"/>
        <dbReference type="ChEBI" id="CHEBI:58095"/>
        <dbReference type="ChEBI" id="CHEBI:78442"/>
        <dbReference type="ChEBI" id="CHEBI:78531"/>
        <dbReference type="ChEBI" id="CHEBI:456215"/>
        <dbReference type="EC" id="6.1.1.20"/>
    </reaction>
</comment>
<dbReference type="EMBL" id="QWKZ01000084">
    <property type="protein sequence ID" value="RIH83279.1"/>
    <property type="molecule type" value="Genomic_DNA"/>
</dbReference>
<reference evidence="21 22" key="1">
    <citation type="submission" date="2018-08" db="EMBL/GenBank/DDBJ databases">
        <title>Meiothermus luteus KCTC 52599 genome sequencing project.</title>
        <authorList>
            <person name="Da Costa M.S."/>
            <person name="Albuquerque L."/>
            <person name="Raposo P."/>
            <person name="Froufe H.J.C."/>
            <person name="Barroso C.S."/>
            <person name="Egas C."/>
        </authorList>
    </citation>
    <scope>NUCLEOTIDE SEQUENCE [LARGE SCALE GENOMIC DNA]</scope>
    <source>
        <strain evidence="21 22">KCTC 52599</strain>
    </source>
</reference>
<feature type="domain" description="FDX-ACB" evidence="19">
    <location>
        <begin position="454"/>
        <end position="546"/>
    </location>
</feature>
<feature type="domain" description="B5" evidence="20">
    <location>
        <begin position="163"/>
        <end position="239"/>
    </location>
</feature>
<dbReference type="GO" id="GO:0000287">
    <property type="term" value="F:magnesium ion binding"/>
    <property type="evidence" value="ECO:0007669"/>
    <property type="project" value="InterPro"/>
</dbReference>
<dbReference type="InterPro" id="IPR045060">
    <property type="entry name" value="Phe-tRNA-ligase_IIc_bsu"/>
</dbReference>
<keyword evidence="11" id="KW-0547">Nucleotide-binding</keyword>
<dbReference type="Pfam" id="PF03483">
    <property type="entry name" value="B3_4"/>
    <property type="match status" value="1"/>
</dbReference>
<dbReference type="Pfam" id="PF03147">
    <property type="entry name" value="FDX-ACB"/>
    <property type="match status" value="1"/>
</dbReference>
<comment type="similarity">
    <text evidence="3">Belongs to the phenylalanyl-tRNA synthetase beta subunit family. Type 1 subfamily.</text>
</comment>
<evidence type="ECO:0000256" key="12">
    <source>
        <dbReference type="ARBA" id="ARBA00022840"/>
    </source>
</evidence>
<keyword evidence="7" id="KW-0963">Cytoplasm</keyword>
<comment type="subcellular location">
    <subcellularLocation>
        <location evidence="2">Cytoplasm</location>
    </subcellularLocation>
</comment>
<dbReference type="GO" id="GO:0009328">
    <property type="term" value="C:phenylalanine-tRNA ligase complex"/>
    <property type="evidence" value="ECO:0007669"/>
    <property type="project" value="TreeGrafter"/>
</dbReference>
<comment type="cofactor">
    <cofactor evidence="1">
        <name>Mg(2+)</name>
        <dbReference type="ChEBI" id="CHEBI:18420"/>
    </cofactor>
</comment>
<dbReference type="InterPro" id="IPR041616">
    <property type="entry name" value="PheRS_beta_core"/>
</dbReference>
<dbReference type="SUPFAM" id="SSF55681">
    <property type="entry name" value="Class II aaRS and biotin synthetases"/>
    <property type="match status" value="1"/>
</dbReference>
<comment type="caution">
    <text evidence="21">The sequence shown here is derived from an EMBL/GenBank/DDBJ whole genome shotgun (WGS) entry which is preliminary data.</text>
</comment>
<dbReference type="GO" id="GO:0006432">
    <property type="term" value="P:phenylalanyl-tRNA aminoacylation"/>
    <property type="evidence" value="ECO:0007669"/>
    <property type="project" value="InterPro"/>
</dbReference>
<dbReference type="FunFam" id="3.30.70.380:FF:000001">
    <property type="entry name" value="Phenylalanine--tRNA ligase beta subunit"/>
    <property type="match status" value="1"/>
</dbReference>
<dbReference type="InterPro" id="IPR009061">
    <property type="entry name" value="DNA-bd_dom_put_sf"/>
</dbReference>
<dbReference type="PROSITE" id="PS51447">
    <property type="entry name" value="FDX_ACB"/>
    <property type="match status" value="1"/>
</dbReference>
<evidence type="ECO:0000256" key="7">
    <source>
        <dbReference type="ARBA" id="ARBA00022490"/>
    </source>
</evidence>
<dbReference type="EC" id="6.1.1.20" evidence="5"/>
<dbReference type="InterPro" id="IPR036690">
    <property type="entry name" value="Fdx_antiC-bd_sf"/>
</dbReference>
<dbReference type="Proteomes" id="UP000265800">
    <property type="component" value="Unassembled WGS sequence"/>
</dbReference>
<dbReference type="PROSITE" id="PS51483">
    <property type="entry name" value="B5"/>
    <property type="match status" value="1"/>
</dbReference>
<dbReference type="CDD" id="cd00769">
    <property type="entry name" value="PheRS_beta_core"/>
    <property type="match status" value="1"/>
</dbReference>
<proteinExistence type="inferred from homology"/>
<dbReference type="InterPro" id="IPR005146">
    <property type="entry name" value="B3/B4_tRNA-bd"/>
</dbReference>
<keyword evidence="15" id="KW-0648">Protein biosynthesis</keyword>
<evidence type="ECO:0000256" key="8">
    <source>
        <dbReference type="ARBA" id="ARBA00022555"/>
    </source>
</evidence>
<keyword evidence="8" id="KW-0820">tRNA-binding</keyword>
<keyword evidence="16" id="KW-0030">Aminoacyl-tRNA synthetase</keyword>
<dbReference type="Gene3D" id="3.30.930.10">
    <property type="entry name" value="Bira Bifunctional Protein, Domain 2"/>
    <property type="match status" value="1"/>
</dbReference>
<evidence type="ECO:0000256" key="4">
    <source>
        <dbReference type="ARBA" id="ARBA00011209"/>
    </source>
</evidence>
<organism evidence="21 22">
    <name type="scientific">Meiothermus luteus</name>
    <dbReference type="NCBI Taxonomy" id="2026184"/>
    <lineage>
        <taxon>Bacteria</taxon>
        <taxon>Thermotogati</taxon>
        <taxon>Deinococcota</taxon>
        <taxon>Deinococci</taxon>
        <taxon>Thermales</taxon>
        <taxon>Thermaceae</taxon>
        <taxon>Meiothermus</taxon>
    </lineage>
</organism>
<evidence type="ECO:0000256" key="13">
    <source>
        <dbReference type="ARBA" id="ARBA00022842"/>
    </source>
</evidence>
<dbReference type="AlphaFoldDB" id="A0A399EJL7"/>
<evidence type="ECO:0000256" key="11">
    <source>
        <dbReference type="ARBA" id="ARBA00022741"/>
    </source>
</evidence>
<dbReference type="SUPFAM" id="SSF46955">
    <property type="entry name" value="Putative DNA-binding domain"/>
    <property type="match status" value="1"/>
</dbReference>
<evidence type="ECO:0000256" key="18">
    <source>
        <dbReference type="ARBA" id="ARBA00049255"/>
    </source>
</evidence>
<dbReference type="SUPFAM" id="SSF56037">
    <property type="entry name" value="PheT/TilS domain"/>
    <property type="match status" value="1"/>
</dbReference>
<comment type="subunit">
    <text evidence="4">Tetramer of two alpha and two beta subunits.</text>
</comment>
<dbReference type="GO" id="GO:0000049">
    <property type="term" value="F:tRNA binding"/>
    <property type="evidence" value="ECO:0007669"/>
    <property type="project" value="UniProtKB-KW"/>
</dbReference>
<dbReference type="PANTHER" id="PTHR10947:SF0">
    <property type="entry name" value="PHENYLALANINE--TRNA LIGASE BETA SUBUNIT"/>
    <property type="match status" value="1"/>
</dbReference>
<sequence length="547" mass="60946">MRPISNVVDATNYAMLELGNPMHAYDADRIGEGLYIRFARPGETLTTLDGVARTLSPEDLLITVKKGSQTHPAGLAGIMGGAEEEIREGTTAVALEVAHFDPVTVRRSAKRHGLRTEASYRFERGADPEGLPRAAARFLELLQAWGGEEVEVAAEWRDLNHLQPKAPIPFRPAYTSRLVGLDYPEEEQLSILHRLGCRTEAQEAGLYRVYPPSHRVDLNIEEDLVEEVARVVGYEKIPVRLPSFFPHPDNLGVDGPYEANERLKAVMAGLGFQEVINYAWTSPEECERLRAPLPTVYMQNPQTPERTALRTMLYPGLLKNLQTALAQGEEGPFLLFELGRVFQSTETPRLAALLLGEVVVGRWQRGLEGEFFALKGLLETAAQSLGGRVRVEKEVFPHLHPGISGAVYWNDERVGQIGALHPAIAEGLELPPRVFLFELDLPLPKGETTFRDIPRHPASLRDLAVVVPEAIPYAEVEGLIRAHGGPYLEKLEVFDVYRGKPLAAGQKSLAFHLAFRHPERTLTDPETDGFMQRIFTSLEEKGYTIRR</sequence>
<dbReference type="SMART" id="SM00896">
    <property type="entry name" value="FDX-ACB"/>
    <property type="match status" value="1"/>
</dbReference>
<evidence type="ECO:0000256" key="16">
    <source>
        <dbReference type="ARBA" id="ARBA00023146"/>
    </source>
</evidence>
<dbReference type="PANTHER" id="PTHR10947">
    <property type="entry name" value="PHENYLALANYL-TRNA SYNTHETASE BETA CHAIN AND LEUCINE-RICH REPEAT-CONTAINING PROTEIN 47"/>
    <property type="match status" value="1"/>
</dbReference>
<keyword evidence="22" id="KW-1185">Reference proteome</keyword>
<dbReference type="Gene3D" id="3.30.70.380">
    <property type="entry name" value="Ferrodoxin-fold anticodon-binding domain"/>
    <property type="match status" value="1"/>
</dbReference>
<evidence type="ECO:0000259" key="20">
    <source>
        <dbReference type="PROSITE" id="PS51483"/>
    </source>
</evidence>
<dbReference type="InterPro" id="IPR004532">
    <property type="entry name" value="Phe-tRNA-ligase_IIc_bsu_bact"/>
</dbReference>
<evidence type="ECO:0000256" key="10">
    <source>
        <dbReference type="ARBA" id="ARBA00022723"/>
    </source>
</evidence>
<dbReference type="Gene3D" id="3.50.40.10">
    <property type="entry name" value="Phenylalanyl-trna Synthetase, Chain B, domain 3"/>
    <property type="match status" value="1"/>
</dbReference>
<dbReference type="InterPro" id="IPR020825">
    <property type="entry name" value="Phe-tRNA_synthase-like_B3/B4"/>
</dbReference>
<dbReference type="GO" id="GO:0005524">
    <property type="term" value="F:ATP binding"/>
    <property type="evidence" value="ECO:0007669"/>
    <property type="project" value="UniProtKB-KW"/>
</dbReference>
<evidence type="ECO:0000256" key="9">
    <source>
        <dbReference type="ARBA" id="ARBA00022598"/>
    </source>
</evidence>
<evidence type="ECO:0000259" key="19">
    <source>
        <dbReference type="PROSITE" id="PS51447"/>
    </source>
</evidence>
<evidence type="ECO:0000313" key="21">
    <source>
        <dbReference type="EMBL" id="RIH83279.1"/>
    </source>
</evidence>
<dbReference type="Pfam" id="PF03484">
    <property type="entry name" value="B5"/>
    <property type="match status" value="1"/>
</dbReference>
<evidence type="ECO:0000256" key="1">
    <source>
        <dbReference type="ARBA" id="ARBA00001946"/>
    </source>
</evidence>
<evidence type="ECO:0000313" key="22">
    <source>
        <dbReference type="Proteomes" id="UP000265800"/>
    </source>
</evidence>
<dbReference type="GO" id="GO:0004826">
    <property type="term" value="F:phenylalanine-tRNA ligase activity"/>
    <property type="evidence" value="ECO:0007669"/>
    <property type="project" value="UniProtKB-EC"/>
</dbReference>
<evidence type="ECO:0000256" key="15">
    <source>
        <dbReference type="ARBA" id="ARBA00022917"/>
    </source>
</evidence>
<dbReference type="InterPro" id="IPR045864">
    <property type="entry name" value="aa-tRNA-synth_II/BPL/LPL"/>
</dbReference>
<name>A0A399EJL7_9DEIN</name>
<keyword evidence="12" id="KW-0067">ATP-binding</keyword>
<dbReference type="Gene3D" id="3.30.56.10">
    <property type="match status" value="1"/>
</dbReference>
<dbReference type="InterPro" id="IPR005121">
    <property type="entry name" value="Fdx_antiC-bd"/>
</dbReference>
<dbReference type="InterPro" id="IPR005147">
    <property type="entry name" value="tRNA_synthase_B5-dom"/>
</dbReference>
<evidence type="ECO:0000256" key="3">
    <source>
        <dbReference type="ARBA" id="ARBA00008653"/>
    </source>
</evidence>
<evidence type="ECO:0000256" key="17">
    <source>
        <dbReference type="ARBA" id="ARBA00033189"/>
    </source>
</evidence>
<dbReference type="SMART" id="SM00874">
    <property type="entry name" value="B5"/>
    <property type="match status" value="1"/>
</dbReference>
<keyword evidence="14" id="KW-0694">RNA-binding</keyword>